<gene>
    <name evidence="1" type="ORF">S06H3_17013</name>
</gene>
<dbReference type="AlphaFoldDB" id="X1LE52"/>
<proteinExistence type="predicted"/>
<organism evidence="1">
    <name type="scientific">marine sediment metagenome</name>
    <dbReference type="NCBI Taxonomy" id="412755"/>
    <lineage>
        <taxon>unclassified sequences</taxon>
        <taxon>metagenomes</taxon>
        <taxon>ecological metagenomes</taxon>
    </lineage>
</organism>
<accession>X1LE52</accession>
<name>X1LE52_9ZZZZ</name>
<dbReference type="EMBL" id="BARV01008468">
    <property type="protein sequence ID" value="GAI04121.1"/>
    <property type="molecule type" value="Genomic_DNA"/>
</dbReference>
<protein>
    <submittedName>
        <fullName evidence="1">Uncharacterized protein</fullName>
    </submittedName>
</protein>
<evidence type="ECO:0000313" key="1">
    <source>
        <dbReference type="EMBL" id="GAI04121.1"/>
    </source>
</evidence>
<comment type="caution">
    <text evidence="1">The sequence shown here is derived from an EMBL/GenBank/DDBJ whole genome shotgun (WGS) entry which is preliminary data.</text>
</comment>
<reference evidence="1" key="1">
    <citation type="journal article" date="2014" name="Front. Microbiol.">
        <title>High frequency of phylogenetically diverse reductive dehalogenase-homologous genes in deep subseafloor sedimentary metagenomes.</title>
        <authorList>
            <person name="Kawai M."/>
            <person name="Futagami T."/>
            <person name="Toyoda A."/>
            <person name="Takaki Y."/>
            <person name="Nishi S."/>
            <person name="Hori S."/>
            <person name="Arai W."/>
            <person name="Tsubouchi T."/>
            <person name="Morono Y."/>
            <person name="Uchiyama I."/>
            <person name="Ito T."/>
            <person name="Fujiyama A."/>
            <person name="Inagaki F."/>
            <person name="Takami H."/>
        </authorList>
    </citation>
    <scope>NUCLEOTIDE SEQUENCE</scope>
    <source>
        <strain evidence="1">Expedition CK06-06</strain>
    </source>
</reference>
<sequence length="58" mass="6286">MTKAGPGKKQCGVVNFPELLDSPPIMKVAENRLHEIHNSPGMDNLTDTALAELTILKT</sequence>